<dbReference type="EMBL" id="JACIEP010000008">
    <property type="protein sequence ID" value="MBB4036552.1"/>
    <property type="molecule type" value="Genomic_DNA"/>
</dbReference>
<dbReference type="Pfam" id="PF14213">
    <property type="entry name" value="DUF4325"/>
    <property type="match status" value="1"/>
</dbReference>
<evidence type="ECO:0000313" key="3">
    <source>
        <dbReference type="Proteomes" id="UP000555103"/>
    </source>
</evidence>
<gene>
    <name evidence="2" type="ORF">GGR21_002458</name>
</gene>
<keyword evidence="3" id="KW-1185">Reference proteome</keyword>
<dbReference type="Proteomes" id="UP000555103">
    <property type="component" value="Unassembled WGS sequence"/>
</dbReference>
<reference evidence="2 3" key="1">
    <citation type="submission" date="2020-08" db="EMBL/GenBank/DDBJ databases">
        <title>Genomic Encyclopedia of Type Strains, Phase IV (KMG-IV): sequencing the most valuable type-strain genomes for metagenomic binning, comparative biology and taxonomic classification.</title>
        <authorList>
            <person name="Goeker M."/>
        </authorList>
    </citation>
    <scope>NUCLEOTIDE SEQUENCE [LARGE SCALE GENOMIC DNA]</scope>
    <source>
        <strain evidence="2 3">DSM 104969</strain>
    </source>
</reference>
<feature type="domain" description="DUF4325" evidence="1">
    <location>
        <begin position="25"/>
        <end position="76"/>
    </location>
</feature>
<accession>A0A840CVP7</accession>
<evidence type="ECO:0000313" key="2">
    <source>
        <dbReference type="EMBL" id="MBB4036552.1"/>
    </source>
</evidence>
<name>A0A840CVP7_9BACT</name>
<dbReference type="RefSeq" id="WP_183307453.1">
    <property type="nucleotide sequence ID" value="NZ_JACIEP010000008.1"/>
</dbReference>
<comment type="caution">
    <text evidence="2">The sequence shown here is derived from an EMBL/GenBank/DDBJ whole genome shotgun (WGS) entry which is preliminary data.</text>
</comment>
<protein>
    <recommendedName>
        <fullName evidence="1">DUF4325 domain-containing protein</fullName>
    </recommendedName>
</protein>
<evidence type="ECO:0000259" key="1">
    <source>
        <dbReference type="Pfam" id="PF14213"/>
    </source>
</evidence>
<organism evidence="2 3">
    <name type="scientific">Dysgonomonas hofstadii</name>
    <dbReference type="NCBI Taxonomy" id="637886"/>
    <lineage>
        <taxon>Bacteria</taxon>
        <taxon>Pseudomonadati</taxon>
        <taxon>Bacteroidota</taxon>
        <taxon>Bacteroidia</taxon>
        <taxon>Bacteroidales</taxon>
        <taxon>Dysgonomonadaceae</taxon>
        <taxon>Dysgonomonas</taxon>
    </lineage>
</organism>
<dbReference type="AlphaFoldDB" id="A0A840CVP7"/>
<sequence>MQTVILHDLLENHNYVQSGNIVFEMAKDAVSRDEIIIIDMTDVESVPTNFLNTSLGALMDMYGVEKTKKSFKFRNILKTQVERIIKYFNDYEALLTTC</sequence>
<proteinExistence type="predicted"/>
<dbReference type="InterPro" id="IPR025474">
    <property type="entry name" value="DUF4325"/>
</dbReference>